<gene>
    <name evidence="1" type="ORF">EDD79_104817</name>
</gene>
<keyword evidence="2" id="KW-1185">Reference proteome</keyword>
<sequence length="88" mass="10130">MSLSVAEYVVRREMAKNEEVIIGPGKVKMTRPTLVAIYQIFYSVQTIVYHAGAQTQRDFTRPINNSIKTVLRCLGISENIFIRSRTYF</sequence>
<organism evidence="1 2">
    <name type="scientific">Serpentinicella alkaliphila</name>
    <dbReference type="NCBI Taxonomy" id="1734049"/>
    <lineage>
        <taxon>Bacteria</taxon>
        <taxon>Bacillati</taxon>
        <taxon>Bacillota</taxon>
        <taxon>Clostridia</taxon>
        <taxon>Peptostreptococcales</taxon>
        <taxon>Natronincolaceae</taxon>
        <taxon>Serpentinicella</taxon>
    </lineage>
</organism>
<proteinExistence type="predicted"/>
<accession>A0A4R2TIB3</accession>
<dbReference type="Proteomes" id="UP000295504">
    <property type="component" value="Unassembled WGS sequence"/>
</dbReference>
<dbReference type="EMBL" id="SLYC01000048">
    <property type="protein sequence ID" value="TCP96968.1"/>
    <property type="molecule type" value="Genomic_DNA"/>
</dbReference>
<dbReference type="AlphaFoldDB" id="A0A4R2TIB3"/>
<reference evidence="1 2" key="1">
    <citation type="submission" date="2019-03" db="EMBL/GenBank/DDBJ databases">
        <title>Genomic Encyclopedia of Type Strains, Phase IV (KMG-IV): sequencing the most valuable type-strain genomes for metagenomic binning, comparative biology and taxonomic classification.</title>
        <authorList>
            <person name="Goeker M."/>
        </authorList>
    </citation>
    <scope>NUCLEOTIDE SEQUENCE [LARGE SCALE GENOMIC DNA]</scope>
    <source>
        <strain evidence="1 2">DSM 100013</strain>
    </source>
</reference>
<dbReference type="RefSeq" id="WP_165913768.1">
    <property type="nucleotide sequence ID" value="NZ_SLYC01000048.1"/>
</dbReference>
<evidence type="ECO:0000313" key="2">
    <source>
        <dbReference type="Proteomes" id="UP000295504"/>
    </source>
</evidence>
<protein>
    <submittedName>
        <fullName evidence="1">Uncharacterized protein</fullName>
    </submittedName>
</protein>
<comment type="caution">
    <text evidence="1">The sequence shown here is derived from an EMBL/GenBank/DDBJ whole genome shotgun (WGS) entry which is preliminary data.</text>
</comment>
<evidence type="ECO:0000313" key="1">
    <source>
        <dbReference type="EMBL" id="TCP96968.1"/>
    </source>
</evidence>
<name>A0A4R2TIB3_9FIRM</name>